<gene>
    <name evidence="2" type="ORF">F511_41283</name>
</gene>
<feature type="region of interest" description="Disordered" evidence="1">
    <location>
        <begin position="65"/>
        <end position="88"/>
    </location>
</feature>
<accession>A0A2Z7A9H2</accession>
<sequence>MKESCFQSWTGLGDLPPPTFKCQFPCESGRSQAPRLHQGDGRADPAKDNQIAEWFCERRNQLGRKPAGKQAQCKLAQQPASRDQPRVQQPAWSAMVKVKPARNIGINQLDGGKCRNQLKILNQLDDKTLQRPAQNIESSEVRNGCCSAFNEKEIKVNKACKALNAKGHKVQHCQNFSEAFTTAICFVSNGLNLHRGYIYEQQKMQKKGGVHEQNRLIKFTAQPWEDSRKPARRGALPSV</sequence>
<keyword evidence="3" id="KW-1185">Reference proteome</keyword>
<dbReference type="AlphaFoldDB" id="A0A2Z7A9H2"/>
<evidence type="ECO:0000313" key="2">
    <source>
        <dbReference type="EMBL" id="KZV15600.1"/>
    </source>
</evidence>
<reference evidence="2 3" key="1">
    <citation type="journal article" date="2015" name="Proc. Natl. Acad. Sci. U.S.A.">
        <title>The resurrection genome of Boea hygrometrica: A blueprint for survival of dehydration.</title>
        <authorList>
            <person name="Xiao L."/>
            <person name="Yang G."/>
            <person name="Zhang L."/>
            <person name="Yang X."/>
            <person name="Zhao S."/>
            <person name="Ji Z."/>
            <person name="Zhou Q."/>
            <person name="Hu M."/>
            <person name="Wang Y."/>
            <person name="Chen M."/>
            <person name="Xu Y."/>
            <person name="Jin H."/>
            <person name="Xiao X."/>
            <person name="Hu G."/>
            <person name="Bao F."/>
            <person name="Hu Y."/>
            <person name="Wan P."/>
            <person name="Li L."/>
            <person name="Deng X."/>
            <person name="Kuang T."/>
            <person name="Xiang C."/>
            <person name="Zhu J.K."/>
            <person name="Oliver M.J."/>
            <person name="He Y."/>
        </authorList>
    </citation>
    <scope>NUCLEOTIDE SEQUENCE [LARGE SCALE GENOMIC DNA]</scope>
    <source>
        <strain evidence="3">cv. XS01</strain>
    </source>
</reference>
<protein>
    <submittedName>
        <fullName evidence="2">Uncharacterized protein</fullName>
    </submittedName>
</protein>
<organism evidence="2 3">
    <name type="scientific">Dorcoceras hygrometricum</name>
    <dbReference type="NCBI Taxonomy" id="472368"/>
    <lineage>
        <taxon>Eukaryota</taxon>
        <taxon>Viridiplantae</taxon>
        <taxon>Streptophyta</taxon>
        <taxon>Embryophyta</taxon>
        <taxon>Tracheophyta</taxon>
        <taxon>Spermatophyta</taxon>
        <taxon>Magnoliopsida</taxon>
        <taxon>eudicotyledons</taxon>
        <taxon>Gunneridae</taxon>
        <taxon>Pentapetalae</taxon>
        <taxon>asterids</taxon>
        <taxon>lamiids</taxon>
        <taxon>Lamiales</taxon>
        <taxon>Gesneriaceae</taxon>
        <taxon>Didymocarpoideae</taxon>
        <taxon>Trichosporeae</taxon>
        <taxon>Loxocarpinae</taxon>
        <taxon>Dorcoceras</taxon>
    </lineage>
</organism>
<evidence type="ECO:0000313" key="3">
    <source>
        <dbReference type="Proteomes" id="UP000250235"/>
    </source>
</evidence>
<proteinExistence type="predicted"/>
<evidence type="ECO:0000256" key="1">
    <source>
        <dbReference type="SAM" id="MobiDB-lite"/>
    </source>
</evidence>
<name>A0A2Z7A9H2_9LAMI</name>
<feature type="compositionally biased region" description="Polar residues" evidence="1">
    <location>
        <begin position="78"/>
        <end position="88"/>
    </location>
</feature>
<dbReference type="Proteomes" id="UP000250235">
    <property type="component" value="Unassembled WGS sequence"/>
</dbReference>
<dbReference type="EMBL" id="KV019732">
    <property type="protein sequence ID" value="KZV15600.1"/>
    <property type="molecule type" value="Genomic_DNA"/>
</dbReference>